<evidence type="ECO:0000313" key="8">
    <source>
        <dbReference type="Proteomes" id="UP001331761"/>
    </source>
</evidence>
<evidence type="ECO:0000256" key="5">
    <source>
        <dbReference type="SAM" id="Coils"/>
    </source>
</evidence>
<organism evidence="7 8">
    <name type="scientific">Trichostrongylus colubriformis</name>
    <name type="common">Black scour worm</name>
    <dbReference type="NCBI Taxonomy" id="6319"/>
    <lineage>
        <taxon>Eukaryota</taxon>
        <taxon>Metazoa</taxon>
        <taxon>Ecdysozoa</taxon>
        <taxon>Nematoda</taxon>
        <taxon>Chromadorea</taxon>
        <taxon>Rhabditida</taxon>
        <taxon>Rhabditina</taxon>
        <taxon>Rhabditomorpha</taxon>
        <taxon>Strongyloidea</taxon>
        <taxon>Trichostrongylidae</taxon>
        <taxon>Trichostrongylus</taxon>
    </lineage>
</organism>
<dbReference type="GO" id="GO:0042073">
    <property type="term" value="P:intraciliary transport"/>
    <property type="evidence" value="ECO:0007669"/>
    <property type="project" value="TreeGrafter"/>
</dbReference>
<comment type="caution">
    <text evidence="7">The sequence shown here is derived from an EMBL/GenBank/DDBJ whole genome shotgun (WGS) entry which is preliminary data.</text>
</comment>
<protein>
    <submittedName>
        <fullName evidence="7">Intraflagellar transport protein che-13</fullName>
    </submittedName>
</protein>
<evidence type="ECO:0000313" key="7">
    <source>
        <dbReference type="EMBL" id="KAK5976796.1"/>
    </source>
</evidence>
<proteinExistence type="inferred from homology"/>
<feature type="coiled-coil region" evidence="5">
    <location>
        <begin position="151"/>
        <end position="178"/>
    </location>
</feature>
<comment type="subcellular location">
    <subcellularLocation>
        <location evidence="1">Cell projection</location>
        <location evidence="1">Cilium</location>
    </subcellularLocation>
</comment>
<dbReference type="GO" id="GO:0005929">
    <property type="term" value="C:cilium"/>
    <property type="evidence" value="ECO:0007669"/>
    <property type="project" value="UniProtKB-SubCell"/>
</dbReference>
<dbReference type="GO" id="GO:0005815">
    <property type="term" value="C:microtubule organizing center"/>
    <property type="evidence" value="ECO:0007669"/>
    <property type="project" value="TreeGrafter"/>
</dbReference>
<dbReference type="GO" id="GO:0030992">
    <property type="term" value="C:intraciliary transport particle B"/>
    <property type="evidence" value="ECO:0007669"/>
    <property type="project" value="TreeGrafter"/>
</dbReference>
<name>A0AAN8FCS5_TRICO</name>
<evidence type="ECO:0000256" key="4">
    <source>
        <dbReference type="ARBA" id="ARBA00023273"/>
    </source>
</evidence>
<dbReference type="PANTHER" id="PTHR16011:SF0">
    <property type="entry name" value="INTRAFLAGELLAR TRANSPORT PROTEIN 57 HOMOLOG"/>
    <property type="match status" value="1"/>
</dbReference>
<dbReference type="InterPro" id="IPR019530">
    <property type="entry name" value="Intra-flagellar_transport_57"/>
</dbReference>
<reference evidence="7 8" key="1">
    <citation type="submission" date="2019-10" db="EMBL/GenBank/DDBJ databases">
        <title>Assembly and Annotation for the nematode Trichostrongylus colubriformis.</title>
        <authorList>
            <person name="Martin J."/>
        </authorList>
    </citation>
    <scope>NUCLEOTIDE SEQUENCE [LARGE SCALE GENOMIC DNA]</scope>
    <source>
        <strain evidence="7">G859</strain>
        <tissue evidence="7">Whole worm</tissue>
    </source>
</reference>
<feature type="non-terminal residue" evidence="7">
    <location>
        <position position="1"/>
    </location>
</feature>
<dbReference type="EMBL" id="WIXE01011373">
    <property type="protein sequence ID" value="KAK5976796.1"/>
    <property type="molecule type" value="Genomic_DNA"/>
</dbReference>
<dbReference type="PANTHER" id="PTHR16011">
    <property type="entry name" value="IFT57/HIPPI"/>
    <property type="match status" value="1"/>
</dbReference>
<dbReference type="AlphaFoldDB" id="A0AAN8FCS5"/>
<dbReference type="Proteomes" id="UP001331761">
    <property type="component" value="Unassembled WGS sequence"/>
</dbReference>
<keyword evidence="8" id="KW-1185">Reference proteome</keyword>
<evidence type="ECO:0000256" key="2">
    <source>
        <dbReference type="ARBA" id="ARBA00009415"/>
    </source>
</evidence>
<sequence>DIAVDFSANKLKSGAGDAVLYVLDALADAALIHINFHWQKMIPPQREDEDVAVDQDEEEDETSEVEEEDFIDEDDGVFVDLSAPLNNENHENPIQAVLHSNTDATTWYEEVERVTPLLKITIRQDAKDWRMHLEQMGTLHKTMSELVDDVSPKLEEIADEVEKSLERIETRERTLNQQLGVWMTRYKESQDARAEVRERYKAASGGVTERTTTLQRISEDIDQIKMQIEEQGAKTSDGAPMMKVKQAILKIEEEIQRMNVQIGVLEQNLLQAQLKERVSYTVEAYGIA</sequence>
<dbReference type="Pfam" id="PF10498">
    <property type="entry name" value="IFT57"/>
    <property type="match status" value="1"/>
</dbReference>
<dbReference type="GO" id="GO:1905515">
    <property type="term" value="P:non-motile cilium assembly"/>
    <property type="evidence" value="ECO:0007669"/>
    <property type="project" value="TreeGrafter"/>
</dbReference>
<keyword evidence="4" id="KW-0966">Cell projection</keyword>
<comment type="similarity">
    <text evidence="2">Belongs to the IFT57 family.</text>
</comment>
<evidence type="ECO:0000256" key="3">
    <source>
        <dbReference type="ARBA" id="ARBA00023069"/>
    </source>
</evidence>
<evidence type="ECO:0000256" key="6">
    <source>
        <dbReference type="SAM" id="MobiDB-lite"/>
    </source>
</evidence>
<accession>A0AAN8FCS5</accession>
<dbReference type="GO" id="GO:0005794">
    <property type="term" value="C:Golgi apparatus"/>
    <property type="evidence" value="ECO:0007669"/>
    <property type="project" value="TreeGrafter"/>
</dbReference>
<evidence type="ECO:0000256" key="1">
    <source>
        <dbReference type="ARBA" id="ARBA00004138"/>
    </source>
</evidence>
<keyword evidence="3" id="KW-0969">Cilium</keyword>
<feature type="coiled-coil region" evidence="5">
    <location>
        <begin position="214"/>
        <end position="275"/>
    </location>
</feature>
<keyword evidence="5" id="KW-0175">Coiled coil</keyword>
<gene>
    <name evidence="7" type="ORF">GCK32_008467</name>
</gene>
<feature type="region of interest" description="Disordered" evidence="6">
    <location>
        <begin position="47"/>
        <end position="73"/>
    </location>
</feature>